<dbReference type="EMBL" id="GBXM01085027">
    <property type="protein sequence ID" value="JAH23550.1"/>
    <property type="molecule type" value="Transcribed_RNA"/>
</dbReference>
<reference evidence="2" key="2">
    <citation type="journal article" date="2015" name="Fish Shellfish Immunol.">
        <title>Early steps in the European eel (Anguilla anguilla)-Vibrio vulnificus interaction in the gills: Role of the RtxA13 toxin.</title>
        <authorList>
            <person name="Callol A."/>
            <person name="Pajuelo D."/>
            <person name="Ebbesson L."/>
            <person name="Teles M."/>
            <person name="MacKenzie S."/>
            <person name="Amaro C."/>
        </authorList>
    </citation>
    <scope>NUCLEOTIDE SEQUENCE</scope>
</reference>
<evidence type="ECO:0000256" key="1">
    <source>
        <dbReference type="SAM" id="MobiDB-lite"/>
    </source>
</evidence>
<dbReference type="AlphaFoldDB" id="A0A0E9R4Z4"/>
<proteinExistence type="predicted"/>
<accession>A0A0E9R4Z4</accession>
<reference evidence="2" key="1">
    <citation type="submission" date="2014-11" db="EMBL/GenBank/DDBJ databases">
        <authorList>
            <person name="Amaro Gonzalez C."/>
        </authorList>
    </citation>
    <scope>NUCLEOTIDE SEQUENCE</scope>
</reference>
<evidence type="ECO:0000313" key="2">
    <source>
        <dbReference type="EMBL" id="JAH23550.1"/>
    </source>
</evidence>
<feature type="region of interest" description="Disordered" evidence="1">
    <location>
        <begin position="1"/>
        <end position="68"/>
    </location>
</feature>
<sequence>MKPRGKVGESGYAEPPGFGSASRPTRQRVAHTFHHRELVQVSEEESERLKAAAGPVRTHRSPVLRGGA</sequence>
<protein>
    <submittedName>
        <fullName evidence="2">Uncharacterized protein</fullName>
    </submittedName>
</protein>
<name>A0A0E9R4Z4_ANGAN</name>
<feature type="compositionally biased region" description="Basic residues" evidence="1">
    <location>
        <begin position="25"/>
        <end position="34"/>
    </location>
</feature>
<organism evidence="2">
    <name type="scientific">Anguilla anguilla</name>
    <name type="common">European freshwater eel</name>
    <name type="synonym">Muraena anguilla</name>
    <dbReference type="NCBI Taxonomy" id="7936"/>
    <lineage>
        <taxon>Eukaryota</taxon>
        <taxon>Metazoa</taxon>
        <taxon>Chordata</taxon>
        <taxon>Craniata</taxon>
        <taxon>Vertebrata</taxon>
        <taxon>Euteleostomi</taxon>
        <taxon>Actinopterygii</taxon>
        <taxon>Neopterygii</taxon>
        <taxon>Teleostei</taxon>
        <taxon>Anguilliformes</taxon>
        <taxon>Anguillidae</taxon>
        <taxon>Anguilla</taxon>
    </lineage>
</organism>